<evidence type="ECO:0000259" key="3">
    <source>
        <dbReference type="Pfam" id="PF17390"/>
    </source>
</evidence>
<evidence type="ECO:0000313" key="4">
    <source>
        <dbReference type="EMBL" id="GAA4245382.1"/>
    </source>
</evidence>
<dbReference type="Gene3D" id="2.60.420.10">
    <property type="entry name" value="Maltose phosphorylase, domain 3"/>
    <property type="match status" value="1"/>
</dbReference>
<proteinExistence type="predicted"/>
<dbReference type="SUPFAM" id="SSF49785">
    <property type="entry name" value="Galactose-binding domain-like"/>
    <property type="match status" value="1"/>
</dbReference>
<dbReference type="InterPro" id="IPR035396">
    <property type="entry name" value="Bac_rhamnosid6H"/>
</dbReference>
<evidence type="ECO:0000259" key="1">
    <source>
        <dbReference type="Pfam" id="PF08531"/>
    </source>
</evidence>
<gene>
    <name evidence="4" type="ORF">GCM10022292_27480</name>
</gene>
<dbReference type="Pfam" id="PF17389">
    <property type="entry name" value="Bac_rhamnosid6H"/>
    <property type="match status" value="1"/>
</dbReference>
<feature type="domain" description="Bacterial alpha-L-rhamnosidase N-terminal" evidence="1">
    <location>
        <begin position="53"/>
        <end position="200"/>
    </location>
</feature>
<evidence type="ECO:0000313" key="5">
    <source>
        <dbReference type="Proteomes" id="UP001501682"/>
    </source>
</evidence>
<dbReference type="PANTHER" id="PTHR34987">
    <property type="entry name" value="C, PUTATIVE (AFU_ORTHOLOGUE AFUA_3G02880)-RELATED"/>
    <property type="match status" value="1"/>
</dbReference>
<dbReference type="InterPro" id="IPR008979">
    <property type="entry name" value="Galactose-bd-like_sf"/>
</dbReference>
<evidence type="ECO:0008006" key="6">
    <source>
        <dbReference type="Google" id="ProtNLM"/>
    </source>
</evidence>
<feature type="domain" description="Alpha-L-rhamnosidase C-terminal" evidence="3">
    <location>
        <begin position="715"/>
        <end position="770"/>
    </location>
</feature>
<feature type="domain" description="Alpha-L-rhamnosidase six-hairpin glycosidase" evidence="2">
    <location>
        <begin position="385"/>
        <end position="705"/>
    </location>
</feature>
<dbReference type="Gene3D" id="1.50.10.10">
    <property type="match status" value="1"/>
</dbReference>
<dbReference type="InterPro" id="IPR013737">
    <property type="entry name" value="Bac_rhamnosid_N"/>
</dbReference>
<dbReference type="InterPro" id="IPR012341">
    <property type="entry name" value="6hp_glycosidase-like_sf"/>
</dbReference>
<dbReference type="EMBL" id="BAABCB010000028">
    <property type="protein sequence ID" value="GAA4245382.1"/>
    <property type="molecule type" value="Genomic_DNA"/>
</dbReference>
<dbReference type="Pfam" id="PF17390">
    <property type="entry name" value="Bac_rhamnosid_C"/>
    <property type="match status" value="1"/>
</dbReference>
<comment type="caution">
    <text evidence="4">The sequence shown here is derived from an EMBL/GenBank/DDBJ whole genome shotgun (WGS) entry which is preliminary data.</text>
</comment>
<keyword evidence="5" id="KW-1185">Reference proteome</keyword>
<dbReference type="Pfam" id="PF08531">
    <property type="entry name" value="Bac_rhamnosid_N"/>
    <property type="match status" value="1"/>
</dbReference>
<accession>A0ABP8CZQ5</accession>
<dbReference type="Proteomes" id="UP001501682">
    <property type="component" value="Unassembled WGS sequence"/>
</dbReference>
<dbReference type="InterPro" id="IPR008928">
    <property type="entry name" value="6-hairpin_glycosidase_sf"/>
</dbReference>
<dbReference type="SUPFAM" id="SSF48208">
    <property type="entry name" value="Six-hairpin glycosidases"/>
    <property type="match status" value="1"/>
</dbReference>
<protein>
    <recommendedName>
        <fullName evidence="6">Alpha-L-rhamnosidase</fullName>
    </recommendedName>
</protein>
<evidence type="ECO:0000259" key="2">
    <source>
        <dbReference type="Pfam" id="PF17389"/>
    </source>
</evidence>
<dbReference type="PANTHER" id="PTHR34987:SF2">
    <property type="entry name" value="B, PUTATIVE (AFU_ORTHOLOGUE AFUA_7G05040)-RELATED"/>
    <property type="match status" value="1"/>
</dbReference>
<reference evidence="5" key="1">
    <citation type="journal article" date="2019" name="Int. J. Syst. Evol. Microbiol.">
        <title>The Global Catalogue of Microorganisms (GCM) 10K type strain sequencing project: providing services to taxonomists for standard genome sequencing and annotation.</title>
        <authorList>
            <consortium name="The Broad Institute Genomics Platform"/>
            <consortium name="The Broad Institute Genome Sequencing Center for Infectious Disease"/>
            <person name="Wu L."/>
            <person name="Ma J."/>
        </authorList>
    </citation>
    <scope>NUCLEOTIDE SEQUENCE [LARGE SCALE GENOMIC DNA]</scope>
    <source>
        <strain evidence="5">JCM 17633</strain>
    </source>
</reference>
<sequence>MSRPESTVTVNGSGKDINLLKHTWKAQWVTHPSASTLDYSVFLFRHVFTLKEKISEFIIFVSADNRYRLFVNGERVCYGPSIGDTAHQRYETLNIADKLNVGKNVIAAEVVNFGEYRSVSQVTYQTAFILQADRNLNLDINTGSADWKVIKNHAFSPVKITSEMMNAYYAAGPRDHVDDSKYPWGWNQLQFNDNHWLNPKSTTTEFAVGRGFLYGGAWHLVPRTIPFMEEKIERFPEIIRVSGIEKNDGFLNGKATIIPKNSKVKILIDQKYHTTGYPELTYSHGKNSELKITYAEALIKDVNPDKKVSDGNLNLVDLKGNRNEFEGKSIFGYYDIICPNGGKHRFYKPLSRRTYRFIELEITTKEEALILEDYHGVYTGYPFEEKAKVRTGDPSLTKIWDAAWRTLRNSADEMYYDSYYENLQYIGDTKIASLISIYVSGDDRLMRKAIQQFDDSRTSEGLTQSRYPSNIIQIIPPFSLIWVDMIYDYFMYRNNPEFLRQFIPGIKSIIDWFATRVDETGMLTNLKWWNFTDWTIDFPSGIPQGADDGYSANIALQFAKTLDHAQAVFRYFNLEHEVNSYQKLSKRIKKSVLERCFDTKKGLIAETPDKKEFSQHTNILGILTDTFKQDVQSDIMKKVLEDETLFQATIYFKFYLFRALQKVGLGDLYFDLLGSWKGMIDDGMTTYGETDINPRSECHAWSSSPNFDFLHTVAGIYPGEHSFKSVVIEPNLGQLTKLDVEFPHPQGMIIVRYSRNDNKINAEISTPEDLKGEFKWQGKSIPLVGGKQNIAL</sequence>
<name>A0ABP8CZQ5_9FLAO</name>
<dbReference type="Gene3D" id="2.60.120.260">
    <property type="entry name" value="Galactose-binding domain-like"/>
    <property type="match status" value="1"/>
</dbReference>
<organism evidence="4 5">
    <name type="scientific">Winogradskyella damuponensis</name>
    <dbReference type="NCBI Taxonomy" id="943939"/>
    <lineage>
        <taxon>Bacteria</taxon>
        <taxon>Pseudomonadati</taxon>
        <taxon>Bacteroidota</taxon>
        <taxon>Flavobacteriia</taxon>
        <taxon>Flavobacteriales</taxon>
        <taxon>Flavobacteriaceae</taxon>
        <taxon>Winogradskyella</taxon>
    </lineage>
</organism>
<dbReference type="InterPro" id="IPR035398">
    <property type="entry name" value="Bac_rhamnosid_C"/>
</dbReference>
<dbReference type="RefSeq" id="WP_344715488.1">
    <property type="nucleotide sequence ID" value="NZ_BAABCB010000028.1"/>
</dbReference>